<accession>A0A4R4E145</accession>
<dbReference type="GO" id="GO:0030077">
    <property type="term" value="C:plasma membrane light-harvesting complex"/>
    <property type="evidence" value="ECO:0007669"/>
    <property type="project" value="InterPro"/>
</dbReference>
<dbReference type="InterPro" id="IPR011033">
    <property type="entry name" value="PRC_barrel-like_sf"/>
</dbReference>
<gene>
    <name evidence="3" type="ORF">E0486_09395</name>
</gene>
<comment type="caution">
    <text evidence="3">The sequence shown here is derived from an EMBL/GenBank/DDBJ whole genome shotgun (WGS) entry which is preliminary data.</text>
</comment>
<evidence type="ECO:0000313" key="4">
    <source>
        <dbReference type="Proteomes" id="UP000295164"/>
    </source>
</evidence>
<feature type="compositionally biased region" description="Basic and acidic residues" evidence="1">
    <location>
        <begin position="191"/>
        <end position="206"/>
    </location>
</feature>
<evidence type="ECO:0000313" key="3">
    <source>
        <dbReference type="EMBL" id="TCZ71758.1"/>
    </source>
</evidence>
<protein>
    <submittedName>
        <fullName evidence="3">PRC-barrel domain containing protein</fullName>
    </submittedName>
</protein>
<dbReference type="SUPFAM" id="SSF50346">
    <property type="entry name" value="PRC-barrel domain"/>
    <property type="match status" value="1"/>
</dbReference>
<dbReference type="GO" id="GO:0019684">
    <property type="term" value="P:photosynthesis, light reaction"/>
    <property type="evidence" value="ECO:0007669"/>
    <property type="project" value="InterPro"/>
</dbReference>
<sequence length="206" mass="23327">MATDKKRLQEFRGSGFEMVKGQPDIHGWQVISSDGQRLGKITELIIDTVAQRVRYAVVALTDNKVLQLEKRTVLVPIGFAQLHPADDSVILTGVTPYQLRALPRYDRTHLGPKSEIDISQVFGREHTSLGSNVGGEDLDQSFYNHEHFDDRRLHRAPAQPIAPQPARREAEELPASHLSSDDAEAIRRRHEQNLRDEEEARRKGLL</sequence>
<dbReference type="InterPro" id="IPR027275">
    <property type="entry name" value="PRC-brl_dom"/>
</dbReference>
<dbReference type="OrthoDB" id="581516at2"/>
<dbReference type="AlphaFoldDB" id="A0A4R4E145"/>
<organism evidence="3 4">
    <name type="scientific">Flaviaesturariibacter aridisoli</name>
    <dbReference type="NCBI Taxonomy" id="2545761"/>
    <lineage>
        <taxon>Bacteria</taxon>
        <taxon>Pseudomonadati</taxon>
        <taxon>Bacteroidota</taxon>
        <taxon>Chitinophagia</taxon>
        <taxon>Chitinophagales</taxon>
        <taxon>Chitinophagaceae</taxon>
        <taxon>Flaviaestuariibacter</taxon>
    </lineage>
</organism>
<dbReference type="EMBL" id="SKFH01000012">
    <property type="protein sequence ID" value="TCZ71758.1"/>
    <property type="molecule type" value="Genomic_DNA"/>
</dbReference>
<dbReference type="RefSeq" id="WP_131851911.1">
    <property type="nucleotide sequence ID" value="NZ_SKFH01000012.1"/>
</dbReference>
<evidence type="ECO:0000259" key="2">
    <source>
        <dbReference type="Pfam" id="PF05239"/>
    </source>
</evidence>
<feature type="domain" description="PRC-barrel" evidence="2">
    <location>
        <begin position="23"/>
        <end position="92"/>
    </location>
</feature>
<reference evidence="3 4" key="1">
    <citation type="submission" date="2019-03" db="EMBL/GenBank/DDBJ databases">
        <authorList>
            <person name="Kim M.K.M."/>
        </authorList>
    </citation>
    <scope>NUCLEOTIDE SEQUENCE [LARGE SCALE GENOMIC DNA]</scope>
    <source>
        <strain evidence="3 4">17J68-15</strain>
    </source>
</reference>
<dbReference type="Proteomes" id="UP000295164">
    <property type="component" value="Unassembled WGS sequence"/>
</dbReference>
<dbReference type="Gene3D" id="3.90.50.10">
    <property type="entry name" value="Photosynthetic Reaction Center, subunit H, domain 2"/>
    <property type="match status" value="1"/>
</dbReference>
<dbReference type="InterPro" id="IPR014747">
    <property type="entry name" value="Bac_photo_RC_H_C"/>
</dbReference>
<proteinExistence type="predicted"/>
<feature type="region of interest" description="Disordered" evidence="1">
    <location>
        <begin position="160"/>
        <end position="206"/>
    </location>
</feature>
<keyword evidence="4" id="KW-1185">Reference proteome</keyword>
<evidence type="ECO:0000256" key="1">
    <source>
        <dbReference type="SAM" id="MobiDB-lite"/>
    </source>
</evidence>
<dbReference type="Pfam" id="PF05239">
    <property type="entry name" value="PRC"/>
    <property type="match status" value="1"/>
</dbReference>
<name>A0A4R4E145_9BACT</name>